<organism evidence="1 2">
    <name type="scientific">Marchantia polymorpha</name>
    <name type="common">Common liverwort</name>
    <name type="synonym">Marchantia aquatica</name>
    <dbReference type="NCBI Taxonomy" id="3197"/>
    <lineage>
        <taxon>Eukaryota</taxon>
        <taxon>Viridiplantae</taxon>
        <taxon>Streptophyta</taxon>
        <taxon>Embryophyta</taxon>
        <taxon>Marchantiophyta</taxon>
        <taxon>Marchantiopsida</taxon>
        <taxon>Marchantiidae</taxon>
        <taxon>Marchantiales</taxon>
        <taxon>Marchantiaceae</taxon>
        <taxon>Marchantia</taxon>
    </lineage>
</organism>
<dbReference type="SUPFAM" id="SSF53098">
    <property type="entry name" value="Ribonuclease H-like"/>
    <property type="match status" value="1"/>
</dbReference>
<dbReference type="AlphaFoldDB" id="A0A2R6WES9"/>
<sequence>FGLEIAGRDIKKLVLCVQCRFCVHFGRDGDDVGRKRARSNAICYSSPPYRPELYRKHLENQHSSEWAEYCRLPPDEQRVYFDKSKNTTMLYFCHSASDVLHFTIAEPIVNLIEDLFFHPDDDAADGDQEPITKANAMKLFKRDEGSESRSVVIKNQLRFWLAIDHTSSGLSFRQTAANPKLSGISDHIVSQFVRILVAVDLQFLSKILSRSDVWAFLIACDGSSHFGISYIDIRIRLSVEGVIYNFHLVLDVLYSQWREKLLSVSSDGENTMTGRHGGLIDLVIKGCTKRMDGGDFYKTAHAFSVHLRAQQNLATAMGGTKCPKDTTRWVAFGKLIKWILQHRVKLFNHIESRNPIQSPSKPWWIMATAVTSMFDTVAVTFAILQSRDLVLSQHMCIRHEDIDKSFLEINQTDFYKLDAWWISMETIVGHVEDQGSWTRDMFSSFTDDVKAATLDAERDSNNNASNEDAPPVMPAQLIRLRPRDFNRGVLDFFRIRLAKLWTAAQIEEVEADHRDLIKAYENEETVRRTIDRHDLKTMFNEAWDSLKDRFKTLRCFCSGLAIAFANTTSVESDFSVLKWEIDLNRTSLTNLTIEGIFQSKQHELLSQI</sequence>
<dbReference type="PANTHER" id="PTHR37067">
    <property type="entry name" value="PX DOMAIN-CONTAINING PROTEIN"/>
    <property type="match status" value="1"/>
</dbReference>
<proteinExistence type="predicted"/>
<feature type="non-terminal residue" evidence="1">
    <location>
        <position position="1"/>
    </location>
</feature>
<reference evidence="2" key="1">
    <citation type="journal article" date="2017" name="Cell">
        <title>Insights into land plant evolution garnered from the Marchantia polymorpha genome.</title>
        <authorList>
            <person name="Bowman J.L."/>
            <person name="Kohchi T."/>
            <person name="Yamato K.T."/>
            <person name="Jenkins J."/>
            <person name="Shu S."/>
            <person name="Ishizaki K."/>
            <person name="Yamaoka S."/>
            <person name="Nishihama R."/>
            <person name="Nakamura Y."/>
            <person name="Berger F."/>
            <person name="Adam C."/>
            <person name="Aki S.S."/>
            <person name="Althoff F."/>
            <person name="Araki T."/>
            <person name="Arteaga-Vazquez M.A."/>
            <person name="Balasubrmanian S."/>
            <person name="Barry K."/>
            <person name="Bauer D."/>
            <person name="Boehm C.R."/>
            <person name="Briginshaw L."/>
            <person name="Caballero-Perez J."/>
            <person name="Catarino B."/>
            <person name="Chen F."/>
            <person name="Chiyoda S."/>
            <person name="Chovatia M."/>
            <person name="Davies K.M."/>
            <person name="Delmans M."/>
            <person name="Demura T."/>
            <person name="Dierschke T."/>
            <person name="Dolan L."/>
            <person name="Dorantes-Acosta A.E."/>
            <person name="Eklund D.M."/>
            <person name="Florent S.N."/>
            <person name="Flores-Sandoval E."/>
            <person name="Fujiyama A."/>
            <person name="Fukuzawa H."/>
            <person name="Galik B."/>
            <person name="Grimanelli D."/>
            <person name="Grimwood J."/>
            <person name="Grossniklaus U."/>
            <person name="Hamada T."/>
            <person name="Haseloff J."/>
            <person name="Hetherington A.J."/>
            <person name="Higo A."/>
            <person name="Hirakawa Y."/>
            <person name="Hundley H.N."/>
            <person name="Ikeda Y."/>
            <person name="Inoue K."/>
            <person name="Inoue S.I."/>
            <person name="Ishida S."/>
            <person name="Jia Q."/>
            <person name="Kakita M."/>
            <person name="Kanazawa T."/>
            <person name="Kawai Y."/>
            <person name="Kawashima T."/>
            <person name="Kennedy M."/>
            <person name="Kinose K."/>
            <person name="Kinoshita T."/>
            <person name="Kohara Y."/>
            <person name="Koide E."/>
            <person name="Komatsu K."/>
            <person name="Kopischke S."/>
            <person name="Kubo M."/>
            <person name="Kyozuka J."/>
            <person name="Lagercrantz U."/>
            <person name="Lin S.S."/>
            <person name="Lindquist E."/>
            <person name="Lipzen A.M."/>
            <person name="Lu C.W."/>
            <person name="De Luna E."/>
            <person name="Martienssen R.A."/>
            <person name="Minamino N."/>
            <person name="Mizutani M."/>
            <person name="Mizutani M."/>
            <person name="Mochizuki N."/>
            <person name="Monte I."/>
            <person name="Mosher R."/>
            <person name="Nagasaki H."/>
            <person name="Nakagami H."/>
            <person name="Naramoto S."/>
            <person name="Nishitani K."/>
            <person name="Ohtani M."/>
            <person name="Okamoto T."/>
            <person name="Okumura M."/>
            <person name="Phillips J."/>
            <person name="Pollak B."/>
            <person name="Reinders A."/>
            <person name="Rovekamp M."/>
            <person name="Sano R."/>
            <person name="Sawa S."/>
            <person name="Schmid M.W."/>
            <person name="Shirakawa M."/>
            <person name="Solano R."/>
            <person name="Spunde A."/>
            <person name="Suetsugu N."/>
            <person name="Sugano S."/>
            <person name="Sugiyama A."/>
            <person name="Sun R."/>
            <person name="Suzuki Y."/>
            <person name="Takenaka M."/>
            <person name="Takezawa D."/>
            <person name="Tomogane H."/>
            <person name="Tsuzuki M."/>
            <person name="Ueda T."/>
            <person name="Umeda M."/>
            <person name="Ward J.M."/>
            <person name="Watanabe Y."/>
            <person name="Yazaki K."/>
            <person name="Yokoyama R."/>
            <person name="Yoshitake Y."/>
            <person name="Yotsui I."/>
            <person name="Zachgo S."/>
            <person name="Schmutz J."/>
        </authorList>
    </citation>
    <scope>NUCLEOTIDE SEQUENCE [LARGE SCALE GENOMIC DNA]</scope>
    <source>
        <strain evidence="2">Tak-1</strain>
    </source>
</reference>
<dbReference type="Proteomes" id="UP000244005">
    <property type="component" value="Unassembled WGS sequence"/>
</dbReference>
<accession>A0A2R6WES9</accession>
<evidence type="ECO:0000313" key="2">
    <source>
        <dbReference type="Proteomes" id="UP000244005"/>
    </source>
</evidence>
<dbReference type="PANTHER" id="PTHR37067:SF3">
    <property type="entry name" value="PX DOMAIN-CONTAINING PROTEIN"/>
    <property type="match status" value="1"/>
</dbReference>
<name>A0A2R6WES9_MARPO</name>
<gene>
    <name evidence="1" type="ORF">MARPO_0099s0002</name>
</gene>
<protein>
    <submittedName>
        <fullName evidence="1">Uncharacterized protein</fullName>
    </submittedName>
</protein>
<dbReference type="OrthoDB" id="121814at2759"/>
<dbReference type="EMBL" id="KZ772771">
    <property type="protein sequence ID" value="PTQ32361.1"/>
    <property type="molecule type" value="Genomic_DNA"/>
</dbReference>
<evidence type="ECO:0000313" key="1">
    <source>
        <dbReference type="EMBL" id="PTQ32361.1"/>
    </source>
</evidence>
<dbReference type="InterPro" id="IPR012337">
    <property type="entry name" value="RNaseH-like_sf"/>
</dbReference>
<keyword evidence="2" id="KW-1185">Reference proteome</keyword>